<feature type="region of interest" description="Disordered" evidence="1">
    <location>
        <begin position="340"/>
        <end position="403"/>
    </location>
</feature>
<gene>
    <name evidence="2" type="ORF">KP79_PYT10459</name>
</gene>
<feature type="region of interest" description="Disordered" evidence="1">
    <location>
        <begin position="139"/>
        <end position="205"/>
    </location>
</feature>
<feature type="compositionally biased region" description="Basic residues" evidence="1">
    <location>
        <begin position="15"/>
        <end position="29"/>
    </location>
</feature>
<evidence type="ECO:0000256" key="1">
    <source>
        <dbReference type="SAM" id="MobiDB-lite"/>
    </source>
</evidence>
<evidence type="ECO:0000313" key="3">
    <source>
        <dbReference type="Proteomes" id="UP000242188"/>
    </source>
</evidence>
<feature type="region of interest" description="Disordered" evidence="1">
    <location>
        <begin position="243"/>
        <end position="283"/>
    </location>
</feature>
<dbReference type="Proteomes" id="UP000242188">
    <property type="component" value="Unassembled WGS sequence"/>
</dbReference>
<feature type="compositionally biased region" description="Polar residues" evidence="1">
    <location>
        <begin position="381"/>
        <end position="397"/>
    </location>
</feature>
<keyword evidence="3" id="KW-1185">Reference proteome</keyword>
<protein>
    <submittedName>
        <fullName evidence="2">Uncharacterized protein</fullName>
    </submittedName>
</protein>
<feature type="compositionally biased region" description="Polar residues" evidence="1">
    <location>
        <begin position="102"/>
        <end position="111"/>
    </location>
</feature>
<organism evidence="2 3">
    <name type="scientific">Mizuhopecten yessoensis</name>
    <name type="common">Japanese scallop</name>
    <name type="synonym">Patinopecten yessoensis</name>
    <dbReference type="NCBI Taxonomy" id="6573"/>
    <lineage>
        <taxon>Eukaryota</taxon>
        <taxon>Metazoa</taxon>
        <taxon>Spiralia</taxon>
        <taxon>Lophotrochozoa</taxon>
        <taxon>Mollusca</taxon>
        <taxon>Bivalvia</taxon>
        <taxon>Autobranchia</taxon>
        <taxon>Pteriomorphia</taxon>
        <taxon>Pectinida</taxon>
        <taxon>Pectinoidea</taxon>
        <taxon>Pectinidae</taxon>
        <taxon>Mizuhopecten</taxon>
    </lineage>
</organism>
<proteinExistence type="predicted"/>
<dbReference type="OrthoDB" id="6090075at2759"/>
<accession>A0A210R323</accession>
<sequence length="606" mass="68218">MKEPKMLAGSICDHGRRRHKRVSSAKGRRAPSTAKPAQSVANTKGPHVVQVDVTSPQKGTSETEQQGAPEFHGADEDKSLTHNTDVPNDDGDVIQETVSEMENTDLVSSETNETKSDIPMQKQHIVVNMNIQDLDEGLEGSLEGGLEDDDVFESDIKNSQDENKYRKRKPLTRDHKKDKDLKPINECDESGIITTENGDQETEKAEEVTATTYTNYQVSLPVNGDVETKLTVDIDKVKRHTIKRPKSEKFRRPKSSTVSDKQKRRPLSSMVSGRPSSASGGTSRCTIVPTLRVTKAELEYYLPKRSFFSCHDKALKDAGYGTGKTPRQTRMIEAWAKQTENKTFGERVPTPQDMENSLDSDKQHTAVEELGDDAKQRHPSESLSEAGSRESVSSTVAQLHDHRLSRQVSNISIRSNASLTRKLSRLSRRRGDNEDDEIRVDFQPLLQYLKHISENPDDYVHQHKQWKAGVPSQDSLVKLGNIYRRGRHGPSSDSTLVNAVHDINPRFSDPSQWTNTNKEKTLLTLTSSKRDSSQFLSKIELHDSGTSSDEPKSEFDKIKHKMEAWLKTVTTAQLVKAKELALRELGEEDASQSRWWVSLKSCYYLR</sequence>
<feature type="compositionally biased region" description="Basic and acidic residues" evidence="1">
    <location>
        <begin position="171"/>
        <end position="185"/>
    </location>
</feature>
<evidence type="ECO:0000313" key="2">
    <source>
        <dbReference type="EMBL" id="OWF55428.1"/>
    </source>
</evidence>
<dbReference type="AlphaFoldDB" id="A0A210R323"/>
<feature type="compositionally biased region" description="Basic and acidic residues" evidence="1">
    <location>
        <begin position="359"/>
        <end position="380"/>
    </location>
</feature>
<feature type="region of interest" description="Disordered" evidence="1">
    <location>
        <begin position="1"/>
        <end position="92"/>
    </location>
</feature>
<feature type="compositionally biased region" description="Polar residues" evidence="1">
    <location>
        <begin position="269"/>
        <end position="283"/>
    </location>
</feature>
<feature type="compositionally biased region" description="Basic and acidic residues" evidence="1">
    <location>
        <begin position="154"/>
        <end position="164"/>
    </location>
</feature>
<reference evidence="2 3" key="1">
    <citation type="journal article" date="2017" name="Nat. Ecol. Evol.">
        <title>Scallop genome provides insights into evolution of bilaterian karyotype and development.</title>
        <authorList>
            <person name="Wang S."/>
            <person name="Zhang J."/>
            <person name="Jiao W."/>
            <person name="Li J."/>
            <person name="Xun X."/>
            <person name="Sun Y."/>
            <person name="Guo X."/>
            <person name="Huan P."/>
            <person name="Dong B."/>
            <person name="Zhang L."/>
            <person name="Hu X."/>
            <person name="Sun X."/>
            <person name="Wang J."/>
            <person name="Zhao C."/>
            <person name="Wang Y."/>
            <person name="Wang D."/>
            <person name="Huang X."/>
            <person name="Wang R."/>
            <person name="Lv J."/>
            <person name="Li Y."/>
            <person name="Zhang Z."/>
            <person name="Liu B."/>
            <person name="Lu W."/>
            <person name="Hui Y."/>
            <person name="Liang J."/>
            <person name="Zhou Z."/>
            <person name="Hou R."/>
            <person name="Li X."/>
            <person name="Liu Y."/>
            <person name="Li H."/>
            <person name="Ning X."/>
            <person name="Lin Y."/>
            <person name="Zhao L."/>
            <person name="Xing Q."/>
            <person name="Dou J."/>
            <person name="Li Y."/>
            <person name="Mao J."/>
            <person name="Guo H."/>
            <person name="Dou H."/>
            <person name="Li T."/>
            <person name="Mu C."/>
            <person name="Jiang W."/>
            <person name="Fu Q."/>
            <person name="Fu X."/>
            <person name="Miao Y."/>
            <person name="Liu J."/>
            <person name="Yu Q."/>
            <person name="Li R."/>
            <person name="Liao H."/>
            <person name="Li X."/>
            <person name="Kong Y."/>
            <person name="Jiang Z."/>
            <person name="Chourrout D."/>
            <person name="Li R."/>
            <person name="Bao Z."/>
        </authorList>
    </citation>
    <scope>NUCLEOTIDE SEQUENCE [LARGE SCALE GENOMIC DNA]</scope>
    <source>
        <strain evidence="2 3">PY_sf001</strain>
    </source>
</reference>
<feature type="region of interest" description="Disordered" evidence="1">
    <location>
        <begin position="102"/>
        <end position="121"/>
    </location>
</feature>
<name>A0A210R323_MIZYE</name>
<dbReference type="EMBL" id="NEDP02000680">
    <property type="protein sequence ID" value="OWF55428.1"/>
    <property type="molecule type" value="Genomic_DNA"/>
</dbReference>
<comment type="caution">
    <text evidence="2">The sequence shown here is derived from an EMBL/GenBank/DDBJ whole genome shotgun (WGS) entry which is preliminary data.</text>
</comment>
<feature type="compositionally biased region" description="Polar residues" evidence="1">
    <location>
        <begin position="52"/>
        <end position="66"/>
    </location>
</feature>